<evidence type="ECO:0000313" key="8">
    <source>
        <dbReference type="Ensembl" id="ENSAPEP00000030124.1"/>
    </source>
</evidence>
<feature type="compositionally biased region" description="Polar residues" evidence="5">
    <location>
        <begin position="45"/>
        <end position="54"/>
    </location>
</feature>
<dbReference type="PANTHER" id="PTHR23319">
    <property type="entry name" value="GRAM DOMAIN CONTAINING 1B, ISOFORM E"/>
    <property type="match status" value="1"/>
</dbReference>
<dbReference type="InterPro" id="IPR011993">
    <property type="entry name" value="PH-like_dom_sf"/>
</dbReference>
<dbReference type="InterPro" id="IPR004182">
    <property type="entry name" value="GRAM"/>
</dbReference>
<dbReference type="PROSITE" id="PS51778">
    <property type="entry name" value="VAST"/>
    <property type="match status" value="1"/>
</dbReference>
<reference evidence="8" key="2">
    <citation type="submission" date="2025-08" db="UniProtKB">
        <authorList>
            <consortium name="Ensembl"/>
        </authorList>
    </citation>
    <scope>IDENTIFICATION</scope>
</reference>
<dbReference type="GO" id="GO:0005886">
    <property type="term" value="C:plasma membrane"/>
    <property type="evidence" value="ECO:0007669"/>
    <property type="project" value="TreeGrafter"/>
</dbReference>
<dbReference type="GeneTree" id="ENSGT00940000161007"/>
<dbReference type="Gene3D" id="2.30.29.30">
    <property type="entry name" value="Pleckstrin-homology domain (PH domain)/Phosphotyrosine-binding domain (PTB)"/>
    <property type="match status" value="1"/>
</dbReference>
<protein>
    <submittedName>
        <fullName evidence="8">GRAM domain containing 1A</fullName>
    </submittedName>
</protein>
<evidence type="ECO:0000313" key="9">
    <source>
        <dbReference type="Proteomes" id="UP000265080"/>
    </source>
</evidence>
<dbReference type="Pfam" id="PF16016">
    <property type="entry name" value="VASt"/>
    <property type="match status" value="1"/>
</dbReference>
<dbReference type="GO" id="GO:0140268">
    <property type="term" value="C:endoplasmic reticulum-plasma membrane contact site"/>
    <property type="evidence" value="ECO:0007669"/>
    <property type="project" value="TreeGrafter"/>
</dbReference>
<dbReference type="GO" id="GO:0120020">
    <property type="term" value="F:cholesterol transfer activity"/>
    <property type="evidence" value="ECO:0007669"/>
    <property type="project" value="TreeGrafter"/>
</dbReference>
<feature type="region of interest" description="Disordered" evidence="5">
    <location>
        <begin position="357"/>
        <end position="493"/>
    </location>
</feature>
<reference evidence="8 9" key="1">
    <citation type="submission" date="2018-03" db="EMBL/GenBank/DDBJ databases">
        <title>Finding Nemo's genes: A chromosome-scale reference assembly of the genome of the orange clownfish Amphiprion percula.</title>
        <authorList>
            <person name="Lehmann R."/>
        </authorList>
    </citation>
    <scope>NUCLEOTIDE SEQUENCE</scope>
</reference>
<accession>A0A3P8TYD7</accession>
<dbReference type="Pfam" id="PF02893">
    <property type="entry name" value="GRAM"/>
    <property type="match status" value="2"/>
</dbReference>
<dbReference type="PANTHER" id="PTHR23319:SF8">
    <property type="entry name" value="PROTEIN ASTER-A"/>
    <property type="match status" value="1"/>
</dbReference>
<feature type="compositionally biased region" description="Low complexity" evidence="5">
    <location>
        <begin position="30"/>
        <end position="44"/>
    </location>
</feature>
<sequence>MLMCSCEKVDFNITSRTVARLVFEAEQDNRNGGNSSNGSTASNSPRSTPGSSPSLRRRVLGGGRASEGETGGEKSSGGGGGADSPLPSIPSASSLTSAYPLASRHFSRNAKKMQSWYNVLSPTYKQRNEDFRKIFKKLPDTERLIVDYSCALQKDILLQGRLYLSENWLCFYSNIFRWETTVSHPHTVYTWTRSQPTTHHLSSVSCHTCGQIRSTFNEFVSRAISIRAVHRDTVNLSFYIQITILLKDVTSMTKEKTAKLIPNAIQISTDNEKHFFTSFGARDRSFMMIFRLWQNALLDKSLSPKELWHIVHQCYGTELGLTSEDDDYVSPTAEHMNGLLPGDESVSVTDLLDLSSVSVPSTGSSPPPPVPCSLTSPPSASSLSGSSPPASASCLPTEESSSSGRRLSSDPLEPSSPGSLPSTTPTNASAPTSAAASLNLEEGGDSLSESANHMLPPPTTSLGNLSSLDITNDEDLPTDPSNSSDTQEESEVESFCANLSGRLHINTAVRMSVDKLHDLLFSADTHFIQHLFSQRHFTDLSVGEWQPDSSSGNTSRVLSYTIALNNPLGPKTAPVVETQTLHKSSARGECYVVDSEVITSGIPYQDYFYTVHRYCLTSINKHKSRLRVSSDICYRKQPWSLVKALIEKNTWSGIEEYYRHMESEVCKLETLLQSEVSVVTTGEAVGADAAKTPPALRRRKRTCSRRQGEREREGGGPGSGDRGDRGVGEDRDRREAGAQYMKLGERSRSGGHNSISTILLIVSFILAVLVALNMLLFYKLYALERAAHTLETWHSYSVADSPLPQTAGEWAQVLQLQRQFHQAQLSKWQQILQSSVTLLDQVRVPLQPGCFIKAHA</sequence>
<evidence type="ECO:0000256" key="3">
    <source>
        <dbReference type="ARBA" id="ARBA00022989"/>
    </source>
</evidence>
<dbReference type="Ensembl" id="ENSAPET00000030929.1">
    <property type="protein sequence ID" value="ENSAPEP00000030124.1"/>
    <property type="gene ID" value="ENSAPEG00000021364.1"/>
</dbReference>
<feature type="region of interest" description="Disordered" evidence="5">
    <location>
        <begin position="26"/>
        <end position="89"/>
    </location>
</feature>
<keyword evidence="3 6" id="KW-1133">Transmembrane helix</keyword>
<reference evidence="8" key="3">
    <citation type="submission" date="2025-09" db="UniProtKB">
        <authorList>
            <consortium name="Ensembl"/>
        </authorList>
    </citation>
    <scope>IDENTIFICATION</scope>
</reference>
<name>A0A3P8TYD7_AMPPE</name>
<evidence type="ECO:0000259" key="7">
    <source>
        <dbReference type="PROSITE" id="PS51778"/>
    </source>
</evidence>
<organism evidence="8 9">
    <name type="scientific">Amphiprion percula</name>
    <name type="common">Orange clownfish</name>
    <name type="synonym">Lutjanus percula</name>
    <dbReference type="NCBI Taxonomy" id="161767"/>
    <lineage>
        <taxon>Eukaryota</taxon>
        <taxon>Metazoa</taxon>
        <taxon>Chordata</taxon>
        <taxon>Craniata</taxon>
        <taxon>Vertebrata</taxon>
        <taxon>Euteleostomi</taxon>
        <taxon>Actinopterygii</taxon>
        <taxon>Neopterygii</taxon>
        <taxon>Teleostei</taxon>
        <taxon>Neoteleostei</taxon>
        <taxon>Acanthomorphata</taxon>
        <taxon>Ovalentaria</taxon>
        <taxon>Pomacentridae</taxon>
        <taxon>Amphiprion</taxon>
    </lineage>
</organism>
<dbReference type="GO" id="GO:0032366">
    <property type="term" value="P:intracellular sterol transport"/>
    <property type="evidence" value="ECO:0007669"/>
    <property type="project" value="TreeGrafter"/>
</dbReference>
<feature type="transmembrane region" description="Helical" evidence="6">
    <location>
        <begin position="755"/>
        <end position="778"/>
    </location>
</feature>
<dbReference type="InterPro" id="IPR031968">
    <property type="entry name" value="VASt"/>
</dbReference>
<evidence type="ECO:0000256" key="2">
    <source>
        <dbReference type="ARBA" id="ARBA00022692"/>
    </source>
</evidence>
<dbReference type="Proteomes" id="UP000265080">
    <property type="component" value="Chromosome 7"/>
</dbReference>
<evidence type="ECO:0000256" key="5">
    <source>
        <dbReference type="SAM" id="MobiDB-lite"/>
    </source>
</evidence>
<dbReference type="GO" id="GO:0005789">
    <property type="term" value="C:endoplasmic reticulum membrane"/>
    <property type="evidence" value="ECO:0007669"/>
    <property type="project" value="TreeGrafter"/>
</dbReference>
<evidence type="ECO:0000256" key="4">
    <source>
        <dbReference type="ARBA" id="ARBA00023136"/>
    </source>
</evidence>
<dbReference type="InterPro" id="IPR051482">
    <property type="entry name" value="Cholesterol_transport"/>
</dbReference>
<keyword evidence="2 6" id="KW-0812">Transmembrane</keyword>
<feature type="compositionally biased region" description="Basic and acidic residues" evidence="5">
    <location>
        <begin position="721"/>
        <end position="733"/>
    </location>
</feature>
<feature type="domain" description="VASt" evidence="7">
    <location>
        <begin position="500"/>
        <end position="673"/>
    </location>
</feature>
<proteinExistence type="predicted"/>
<feature type="region of interest" description="Disordered" evidence="5">
    <location>
        <begin position="689"/>
        <end position="733"/>
    </location>
</feature>
<keyword evidence="9" id="KW-1185">Reference proteome</keyword>
<dbReference type="AlphaFoldDB" id="A0A3P8TYD7"/>
<feature type="compositionally biased region" description="Polar residues" evidence="5">
    <location>
        <begin position="460"/>
        <end position="470"/>
    </location>
</feature>
<evidence type="ECO:0000256" key="6">
    <source>
        <dbReference type="SAM" id="Phobius"/>
    </source>
</evidence>
<comment type="subcellular location">
    <subcellularLocation>
        <location evidence="1">Membrane</location>
        <topology evidence="1">Single-pass membrane protein</topology>
    </subcellularLocation>
</comment>
<dbReference type="CDD" id="cd13220">
    <property type="entry name" value="PH-GRAM_GRAMDC"/>
    <property type="match status" value="1"/>
</dbReference>
<feature type="compositionally biased region" description="Low complexity" evidence="5">
    <location>
        <begin position="372"/>
        <end position="440"/>
    </location>
</feature>
<dbReference type="GO" id="GO:0015485">
    <property type="term" value="F:cholesterol binding"/>
    <property type="evidence" value="ECO:0007669"/>
    <property type="project" value="TreeGrafter"/>
</dbReference>
<keyword evidence="4 6" id="KW-0472">Membrane</keyword>
<dbReference type="SMART" id="SM00568">
    <property type="entry name" value="GRAM"/>
    <property type="match status" value="1"/>
</dbReference>
<evidence type="ECO:0000256" key="1">
    <source>
        <dbReference type="ARBA" id="ARBA00004167"/>
    </source>
</evidence>
<dbReference type="OMA" id="LIVYSCA"/>